<name>A0A8F9XLA0_9BACT</name>
<protein>
    <submittedName>
        <fullName evidence="1">Glycosyltransferase</fullName>
        <ecNumber evidence="1">2.4.-.-</ecNumber>
    </submittedName>
</protein>
<dbReference type="EMBL" id="CP080507">
    <property type="protein sequence ID" value="QYM80483.1"/>
    <property type="molecule type" value="Genomic_DNA"/>
</dbReference>
<dbReference type="AlphaFoldDB" id="A0A8F9XLA0"/>
<dbReference type="Gene3D" id="3.40.50.2000">
    <property type="entry name" value="Glycogen Phosphorylase B"/>
    <property type="match status" value="1"/>
</dbReference>
<keyword evidence="1" id="KW-0808">Transferase</keyword>
<accession>A0A8F9XLA0</accession>
<gene>
    <name evidence="1" type="ORF">K0B96_07715</name>
</gene>
<keyword evidence="2" id="KW-1185">Reference proteome</keyword>
<evidence type="ECO:0000313" key="1">
    <source>
        <dbReference type="EMBL" id="QYM80483.1"/>
    </source>
</evidence>
<dbReference type="PANTHER" id="PTHR12526">
    <property type="entry name" value="GLYCOSYLTRANSFERASE"/>
    <property type="match status" value="1"/>
</dbReference>
<keyword evidence="1" id="KW-0328">Glycosyltransferase</keyword>
<dbReference type="RefSeq" id="WP_220165734.1">
    <property type="nucleotide sequence ID" value="NZ_CP080507.1"/>
</dbReference>
<reference evidence="1" key="1">
    <citation type="submission" date="2021-08" db="EMBL/GenBank/DDBJ databases">
        <title>Genome of a novel bacterium of the phylum Verrucomicrobia, Oleiharenicola sp. KSB-15.</title>
        <authorList>
            <person name="Chung J.-H."/>
            <person name="Ahn J.-H."/>
            <person name="Yoon Y."/>
            <person name="Kim D.-Y."/>
            <person name="An S.-H."/>
            <person name="Park I."/>
            <person name="Yeon J."/>
        </authorList>
    </citation>
    <scope>NUCLEOTIDE SEQUENCE</scope>
    <source>
        <strain evidence="1">KSB-15</strain>
    </source>
</reference>
<proteinExistence type="predicted"/>
<dbReference type="EC" id="2.4.-.-" evidence="1"/>
<organism evidence="1 2">
    <name type="scientific">Horticoccus luteus</name>
    <dbReference type="NCBI Taxonomy" id="2862869"/>
    <lineage>
        <taxon>Bacteria</taxon>
        <taxon>Pseudomonadati</taxon>
        <taxon>Verrucomicrobiota</taxon>
        <taxon>Opitutia</taxon>
        <taxon>Opitutales</taxon>
        <taxon>Opitutaceae</taxon>
        <taxon>Horticoccus</taxon>
    </lineage>
</organism>
<dbReference type="PANTHER" id="PTHR12526:SF638">
    <property type="entry name" value="SPORE COAT PROTEIN SA"/>
    <property type="match status" value="1"/>
</dbReference>
<dbReference type="GO" id="GO:0016757">
    <property type="term" value="F:glycosyltransferase activity"/>
    <property type="evidence" value="ECO:0007669"/>
    <property type="project" value="UniProtKB-KW"/>
</dbReference>
<sequence length="410" mass="44993">MARIAIYVGRHLCTAPRPCKEADALAAAGHIVTVHGLWSDPRLVARDEALLANRVWKFTPYADCRPDTLHRRWRWWRVRARNRLARELFVRTGRITADIFGYGTAALAAHAKNSTADLALFHSEGGLWTARQLHRAGRRVGMDFEDWFSRDLPPAKHTGRPLAALAQLESAALRFGPYVLATSHAMADALANAYAGPKPAVIYNTFPIADAPPARTAAIDPRRISLHWFSLFLGPDRGLETLFAALPALQENWELHLRADDPGHYAAHLTASLPERLRSRVHFSPTVSNAELPARIAGHDIGLALDVSHIPSRNLTVTNKLFQYLQAGLAVVASDTAGHAEILEQARDAGELFTAGDSVALTAALQRFCSDPVRLVAAKQAARRAGETIFAHERQAPLYADLADRALRSA</sequence>
<evidence type="ECO:0000313" key="2">
    <source>
        <dbReference type="Proteomes" id="UP000825051"/>
    </source>
</evidence>
<dbReference type="SUPFAM" id="SSF53756">
    <property type="entry name" value="UDP-Glycosyltransferase/glycogen phosphorylase"/>
    <property type="match status" value="1"/>
</dbReference>
<dbReference type="Proteomes" id="UP000825051">
    <property type="component" value="Chromosome"/>
</dbReference>
<dbReference type="Pfam" id="PF13692">
    <property type="entry name" value="Glyco_trans_1_4"/>
    <property type="match status" value="1"/>
</dbReference>
<dbReference type="KEGG" id="ole:K0B96_07715"/>